<evidence type="ECO:0000313" key="3">
    <source>
        <dbReference type="Proteomes" id="UP001057233"/>
    </source>
</evidence>
<dbReference type="Proteomes" id="UP001057233">
    <property type="component" value="Segment"/>
</dbReference>
<feature type="compositionally biased region" description="Low complexity" evidence="1">
    <location>
        <begin position="69"/>
        <end position="78"/>
    </location>
</feature>
<sequence>MHGYPNLCIGKYMHAYVWVRICGYPSMALHPRAHAPTDGPVSRPGRIHPPGYTRIAPLGAENRSQPREPTATPTDAVPYPAPVPVSVRIRPRLTAPPPAPVRLGIPARCCPSYSSQHFRR</sequence>
<reference evidence="2" key="1">
    <citation type="submission" date="2022-04" db="EMBL/GenBank/DDBJ databases">
        <authorList>
            <person name="Hwangbo M."/>
            <person name="Wang B."/>
            <person name="Gill J.J."/>
            <person name="Chu K.-H."/>
            <person name="Young R."/>
        </authorList>
    </citation>
    <scope>NUCLEOTIDE SEQUENCE</scope>
</reference>
<gene>
    <name evidence="2" type="ORF">Mbo2_105</name>
</gene>
<feature type="region of interest" description="Disordered" evidence="1">
    <location>
        <begin position="32"/>
        <end position="82"/>
    </location>
</feature>
<organism evidence="2 3">
    <name type="scientific">Rhodococcus phage Mbo2</name>
    <dbReference type="NCBI Taxonomy" id="2936911"/>
    <lineage>
        <taxon>Viruses</taxon>
        <taxon>Duplodnaviria</taxon>
        <taxon>Heunggongvirae</taxon>
        <taxon>Uroviricota</taxon>
        <taxon>Caudoviricetes</taxon>
        <taxon>Caudoviricetes incertae sedis</taxon>
        <taxon>Mboduovirus</taxon>
        <taxon>Mboduovirus mbo2</taxon>
    </lineage>
</organism>
<evidence type="ECO:0000256" key="1">
    <source>
        <dbReference type="SAM" id="MobiDB-lite"/>
    </source>
</evidence>
<keyword evidence="3" id="KW-1185">Reference proteome</keyword>
<evidence type="ECO:0000313" key="2">
    <source>
        <dbReference type="EMBL" id="URG17475.1"/>
    </source>
</evidence>
<protein>
    <submittedName>
        <fullName evidence="2">Uncharacterized protein</fullName>
    </submittedName>
</protein>
<proteinExistence type="predicted"/>
<accession>A0A9E7IH02</accession>
<name>A0A9E7IH02_9CAUD</name>
<dbReference type="EMBL" id="ON191531">
    <property type="protein sequence ID" value="URG17475.1"/>
    <property type="molecule type" value="Genomic_DNA"/>
</dbReference>